<dbReference type="EMBL" id="BAABJZ010000006">
    <property type="protein sequence ID" value="GAA4875662.1"/>
    <property type="molecule type" value="Genomic_DNA"/>
</dbReference>
<keyword evidence="2" id="KW-1185">Reference proteome</keyword>
<gene>
    <name evidence="1" type="ORF">GCM10023333_06190</name>
</gene>
<sequence>MITSVYPVSNGDVYLGAPKSSGNLNCELVEGAYLTLERGHSNFTQTYSLILTAISTEKRMNIRIVPGSTDCRISYVMMSID</sequence>
<proteinExistence type="predicted"/>
<reference evidence="2" key="1">
    <citation type="journal article" date="2019" name="Int. J. Syst. Evol. Microbiol.">
        <title>The Global Catalogue of Microorganisms (GCM) 10K type strain sequencing project: providing services to taxonomists for standard genome sequencing and annotation.</title>
        <authorList>
            <consortium name="The Broad Institute Genomics Platform"/>
            <consortium name="The Broad Institute Genome Sequencing Center for Infectious Disease"/>
            <person name="Wu L."/>
            <person name="Ma J."/>
        </authorList>
    </citation>
    <scope>NUCLEOTIDE SEQUENCE [LARGE SCALE GENOMIC DNA]</scope>
    <source>
        <strain evidence="2">JCM 18401</strain>
    </source>
</reference>
<organism evidence="1 2">
    <name type="scientific">Ferrimonas pelagia</name>
    <dbReference type="NCBI Taxonomy" id="1177826"/>
    <lineage>
        <taxon>Bacteria</taxon>
        <taxon>Pseudomonadati</taxon>
        <taxon>Pseudomonadota</taxon>
        <taxon>Gammaproteobacteria</taxon>
        <taxon>Alteromonadales</taxon>
        <taxon>Ferrimonadaceae</taxon>
        <taxon>Ferrimonas</taxon>
    </lineage>
</organism>
<dbReference type="Proteomes" id="UP001499988">
    <property type="component" value="Unassembled WGS sequence"/>
</dbReference>
<accession>A0ABP9EEL2</accession>
<comment type="caution">
    <text evidence="1">The sequence shown here is derived from an EMBL/GenBank/DDBJ whole genome shotgun (WGS) entry which is preliminary data.</text>
</comment>
<evidence type="ECO:0000313" key="2">
    <source>
        <dbReference type="Proteomes" id="UP001499988"/>
    </source>
</evidence>
<name>A0ABP9EEL2_9GAMM</name>
<protein>
    <submittedName>
        <fullName evidence="1">Uncharacterized protein</fullName>
    </submittedName>
</protein>
<evidence type="ECO:0000313" key="1">
    <source>
        <dbReference type="EMBL" id="GAA4875662.1"/>
    </source>
</evidence>